<keyword evidence="2" id="KW-1185">Reference proteome</keyword>
<evidence type="ECO:0000313" key="2">
    <source>
        <dbReference type="Proteomes" id="UP000198670"/>
    </source>
</evidence>
<name>A0A1I3Q4M1_9SPHI</name>
<sequence>MFIALLYQALTGQVSLFNGLYLLPIGILDHAATT</sequence>
<dbReference type="Proteomes" id="UP000198670">
    <property type="component" value="Unassembled WGS sequence"/>
</dbReference>
<organism evidence="1 2">
    <name type="scientific">Parapedobacter indicus</name>
    <dbReference type="NCBI Taxonomy" id="1477437"/>
    <lineage>
        <taxon>Bacteria</taxon>
        <taxon>Pseudomonadati</taxon>
        <taxon>Bacteroidota</taxon>
        <taxon>Sphingobacteriia</taxon>
        <taxon>Sphingobacteriales</taxon>
        <taxon>Sphingobacteriaceae</taxon>
        <taxon>Parapedobacter</taxon>
    </lineage>
</organism>
<reference evidence="1 2" key="1">
    <citation type="submission" date="2016-10" db="EMBL/GenBank/DDBJ databases">
        <authorList>
            <person name="de Groot N.N."/>
        </authorList>
    </citation>
    <scope>NUCLEOTIDE SEQUENCE [LARGE SCALE GENOMIC DNA]</scope>
    <source>
        <strain evidence="1 2">RK1</strain>
    </source>
</reference>
<proteinExistence type="predicted"/>
<gene>
    <name evidence="1" type="ORF">SAMN05444682_108252</name>
</gene>
<protein>
    <submittedName>
        <fullName evidence="1">Uncharacterized protein</fullName>
    </submittedName>
</protein>
<dbReference type="EMBL" id="FOQO01000008">
    <property type="protein sequence ID" value="SFJ28341.1"/>
    <property type="molecule type" value="Genomic_DNA"/>
</dbReference>
<accession>A0A1I3Q4M1</accession>
<dbReference type="AlphaFoldDB" id="A0A1I3Q4M1"/>
<evidence type="ECO:0000313" key="1">
    <source>
        <dbReference type="EMBL" id="SFJ28341.1"/>
    </source>
</evidence>